<comment type="similarity">
    <text evidence="1">Belongs to the 'phage' integrase family.</text>
</comment>
<evidence type="ECO:0000256" key="6">
    <source>
        <dbReference type="SAM" id="MobiDB-lite"/>
    </source>
</evidence>
<evidence type="ECO:0000256" key="3">
    <source>
        <dbReference type="ARBA" id="ARBA00023125"/>
    </source>
</evidence>
<dbReference type="GO" id="GO:0006310">
    <property type="term" value="P:DNA recombination"/>
    <property type="evidence" value="ECO:0007669"/>
    <property type="project" value="UniProtKB-KW"/>
</dbReference>
<evidence type="ECO:0000259" key="7">
    <source>
        <dbReference type="PROSITE" id="PS51898"/>
    </source>
</evidence>
<evidence type="ECO:0000256" key="1">
    <source>
        <dbReference type="ARBA" id="ARBA00008857"/>
    </source>
</evidence>
<feature type="compositionally biased region" description="Polar residues" evidence="6">
    <location>
        <begin position="431"/>
        <end position="444"/>
    </location>
</feature>
<accession>A0A9X9BX19</accession>
<dbReference type="SUPFAM" id="SSF56349">
    <property type="entry name" value="DNA breaking-rejoining enzymes"/>
    <property type="match status" value="1"/>
</dbReference>
<keyword evidence="3 5" id="KW-0238">DNA-binding</keyword>
<sequence length="444" mass="50736">MTTPIKLTEEYIFAHDLRDASAKIYRASTKALLKHFRTTPIEEIDHRAILAWRKKILENGLSKRSWNTYSNHLRTVWGYAIEHGLMTHTTINPFRKTSVIPPKRASKTINGEAIQRARNWLTSLVGQERCTQERTQITPAWFWLAVFEMFYYTGIRLNALLCLRYKDIDWDNKMILVRGETEKTHREFFLPIMEGLAPHLCRILGEAEKIGFSPDDQLFNVNRFSRHYHGKEMNIDQVESIYRKLTDKIGVRMTPHRFRHTLATDLMKQPERNIHLTKSLLNHSNIATTMNYIEVDYGHMRAVLHERSLAQGALSRVRRVDSSGTPPTSAITAPYAQIRLPSQKNAHPKPTTLQPPHQQAAIEEVIIDRPSRSNGPSALRKALEFASAQLHSGSMESAKDSPSDQIDQNLLLTLMASGLGVGTFRKRTQSERSMGSTSFSRASP</sequence>
<evidence type="ECO:0000313" key="9">
    <source>
        <dbReference type="EMBL" id="TWR63098.1"/>
    </source>
</evidence>
<dbReference type="PROSITE" id="PS51900">
    <property type="entry name" value="CB"/>
    <property type="match status" value="1"/>
</dbReference>
<dbReference type="AlphaFoldDB" id="A0A9X9BX19"/>
<evidence type="ECO:0000256" key="2">
    <source>
        <dbReference type="ARBA" id="ARBA00022908"/>
    </source>
</evidence>
<dbReference type="GO" id="GO:0015074">
    <property type="term" value="P:DNA integration"/>
    <property type="evidence" value="ECO:0007669"/>
    <property type="project" value="UniProtKB-KW"/>
</dbReference>
<dbReference type="GO" id="GO:0003677">
    <property type="term" value="F:DNA binding"/>
    <property type="evidence" value="ECO:0007669"/>
    <property type="project" value="UniProtKB-UniRule"/>
</dbReference>
<gene>
    <name evidence="9" type="ORF">FIV41_02990</name>
</gene>
<evidence type="ECO:0000259" key="8">
    <source>
        <dbReference type="PROSITE" id="PS51900"/>
    </source>
</evidence>
<dbReference type="Pfam" id="PF00589">
    <property type="entry name" value="Phage_integrase"/>
    <property type="match status" value="1"/>
</dbReference>
<evidence type="ECO:0000313" key="10">
    <source>
        <dbReference type="Proteomes" id="UP000316123"/>
    </source>
</evidence>
<dbReference type="InterPro" id="IPR044068">
    <property type="entry name" value="CB"/>
</dbReference>
<keyword evidence="4" id="KW-0233">DNA recombination</keyword>
<dbReference type="PROSITE" id="PS51898">
    <property type="entry name" value="TYR_RECOMBINASE"/>
    <property type="match status" value="1"/>
</dbReference>
<proteinExistence type="inferred from homology"/>
<evidence type="ECO:0000256" key="5">
    <source>
        <dbReference type="PROSITE-ProRule" id="PRU01248"/>
    </source>
</evidence>
<dbReference type="CDD" id="cd00397">
    <property type="entry name" value="DNA_BRE_C"/>
    <property type="match status" value="1"/>
</dbReference>
<keyword evidence="2" id="KW-0229">DNA integration</keyword>
<feature type="region of interest" description="Disordered" evidence="6">
    <location>
        <begin position="424"/>
        <end position="444"/>
    </location>
</feature>
<dbReference type="Proteomes" id="UP000316123">
    <property type="component" value="Unassembled WGS sequence"/>
</dbReference>
<dbReference type="OrthoDB" id="7064909at2"/>
<organism evidence="9 10">
    <name type="scientific">Pseudomonas marginalis</name>
    <name type="common">Pseudomonas panacis</name>
    <dbReference type="NCBI Taxonomy" id="298"/>
    <lineage>
        <taxon>Bacteria</taxon>
        <taxon>Pseudomonadati</taxon>
        <taxon>Pseudomonadota</taxon>
        <taxon>Gammaproteobacteria</taxon>
        <taxon>Pseudomonadales</taxon>
        <taxon>Pseudomonadaceae</taxon>
        <taxon>Pseudomonas</taxon>
    </lineage>
</organism>
<comment type="caution">
    <text evidence="9">The sequence shown here is derived from an EMBL/GenBank/DDBJ whole genome shotgun (WGS) entry which is preliminary data.</text>
</comment>
<dbReference type="InterPro" id="IPR011010">
    <property type="entry name" value="DNA_brk_join_enz"/>
</dbReference>
<evidence type="ECO:0000256" key="4">
    <source>
        <dbReference type="ARBA" id="ARBA00023172"/>
    </source>
</evidence>
<dbReference type="Gene3D" id="1.10.443.10">
    <property type="entry name" value="Intergrase catalytic core"/>
    <property type="match status" value="1"/>
</dbReference>
<dbReference type="PANTHER" id="PTHR30349">
    <property type="entry name" value="PHAGE INTEGRASE-RELATED"/>
    <property type="match status" value="1"/>
</dbReference>
<protein>
    <submittedName>
        <fullName evidence="9">Site-specific integrase</fullName>
    </submittedName>
</protein>
<dbReference type="Gene3D" id="1.10.150.130">
    <property type="match status" value="1"/>
</dbReference>
<dbReference type="InterPro" id="IPR013762">
    <property type="entry name" value="Integrase-like_cat_sf"/>
</dbReference>
<dbReference type="InterPro" id="IPR010998">
    <property type="entry name" value="Integrase_recombinase_N"/>
</dbReference>
<dbReference type="PANTHER" id="PTHR30349:SF41">
    <property type="entry name" value="INTEGRASE_RECOMBINASE PROTEIN MJ0367-RELATED"/>
    <property type="match status" value="1"/>
</dbReference>
<dbReference type="EMBL" id="VFEQ01000001">
    <property type="protein sequence ID" value="TWR63098.1"/>
    <property type="molecule type" value="Genomic_DNA"/>
</dbReference>
<dbReference type="InterPro" id="IPR050090">
    <property type="entry name" value="Tyrosine_recombinase_XerCD"/>
</dbReference>
<feature type="domain" description="Tyr recombinase" evidence="7">
    <location>
        <begin position="116"/>
        <end position="305"/>
    </location>
</feature>
<name>A0A9X9BX19_PSEMA</name>
<feature type="domain" description="Core-binding (CB)" evidence="8">
    <location>
        <begin position="2"/>
        <end position="81"/>
    </location>
</feature>
<reference evidence="9 10" key="1">
    <citation type="submission" date="2019-06" db="EMBL/GenBank/DDBJ databases">
        <title>Pseudomonas bimorpha sp. nov. isolated from bovine raw milk and skim milk concentrate.</title>
        <authorList>
            <person name="Hofmann K."/>
            <person name="Huptas C."/>
            <person name="Doll E."/>
            <person name="Scherer S."/>
            <person name="Wenning M."/>
        </authorList>
    </citation>
    <scope>NUCLEOTIDE SEQUENCE [LARGE SCALE GENOMIC DNA]</scope>
    <source>
        <strain evidence="9 10">DSM 13124</strain>
    </source>
</reference>
<dbReference type="InterPro" id="IPR002104">
    <property type="entry name" value="Integrase_catalytic"/>
</dbReference>
<dbReference type="RefSeq" id="WP_074843681.1">
    <property type="nucleotide sequence ID" value="NZ_FNSU01000001.1"/>
</dbReference>